<gene>
    <name evidence="9" type="ORF">HNR40_006231</name>
</gene>
<keyword evidence="3 7" id="KW-0479">Metal-binding</keyword>
<dbReference type="InterPro" id="IPR002397">
    <property type="entry name" value="Cyt_P450_B"/>
</dbReference>
<dbReference type="SUPFAM" id="SSF48264">
    <property type="entry name" value="Cytochrome P450"/>
    <property type="match status" value="1"/>
</dbReference>
<dbReference type="EMBL" id="JACHIN010000009">
    <property type="protein sequence ID" value="MBB5080742.1"/>
    <property type="molecule type" value="Genomic_DNA"/>
</dbReference>
<dbReference type="GO" id="GO:0016705">
    <property type="term" value="F:oxidoreductase activity, acting on paired donors, with incorporation or reduction of molecular oxygen"/>
    <property type="evidence" value="ECO:0007669"/>
    <property type="project" value="InterPro"/>
</dbReference>
<name>A0A7W8EJJ0_9ACTN</name>
<evidence type="ECO:0000256" key="3">
    <source>
        <dbReference type="ARBA" id="ARBA00022723"/>
    </source>
</evidence>
<dbReference type="PANTHER" id="PTHR46696:SF6">
    <property type="entry name" value="P450, PUTATIVE (EUROFUNG)-RELATED"/>
    <property type="match status" value="1"/>
</dbReference>
<dbReference type="GO" id="GO:0005506">
    <property type="term" value="F:iron ion binding"/>
    <property type="evidence" value="ECO:0007669"/>
    <property type="project" value="InterPro"/>
</dbReference>
<proteinExistence type="inferred from homology"/>
<dbReference type="PRINTS" id="PR00359">
    <property type="entry name" value="BP450"/>
</dbReference>
<dbReference type="PANTHER" id="PTHR46696">
    <property type="entry name" value="P450, PUTATIVE (EUROFUNG)-RELATED"/>
    <property type="match status" value="1"/>
</dbReference>
<dbReference type="Pfam" id="PF00067">
    <property type="entry name" value="p450"/>
    <property type="match status" value="1"/>
</dbReference>
<reference evidence="9 10" key="1">
    <citation type="submission" date="2020-08" db="EMBL/GenBank/DDBJ databases">
        <title>Genomic Encyclopedia of Type Strains, Phase IV (KMG-IV): sequencing the most valuable type-strain genomes for metagenomic binning, comparative biology and taxonomic classification.</title>
        <authorList>
            <person name="Goeker M."/>
        </authorList>
    </citation>
    <scope>NUCLEOTIDE SEQUENCE [LARGE SCALE GENOMIC DNA]</scope>
    <source>
        <strain evidence="9 10">DSM 45385</strain>
    </source>
</reference>
<dbReference type="GO" id="GO:0004497">
    <property type="term" value="F:monooxygenase activity"/>
    <property type="evidence" value="ECO:0007669"/>
    <property type="project" value="UniProtKB-KW"/>
</dbReference>
<comment type="caution">
    <text evidence="9">The sequence shown here is derived from an EMBL/GenBank/DDBJ whole genome shotgun (WGS) entry which is preliminary data.</text>
</comment>
<evidence type="ECO:0000256" key="2">
    <source>
        <dbReference type="ARBA" id="ARBA00022617"/>
    </source>
</evidence>
<evidence type="ECO:0000256" key="5">
    <source>
        <dbReference type="ARBA" id="ARBA00023004"/>
    </source>
</evidence>
<dbReference type="RefSeq" id="WP_184967484.1">
    <property type="nucleotide sequence ID" value="NZ_JACHIN010000009.1"/>
</dbReference>
<dbReference type="AlphaFoldDB" id="A0A7W8EJJ0"/>
<evidence type="ECO:0000313" key="9">
    <source>
        <dbReference type="EMBL" id="MBB5080742.1"/>
    </source>
</evidence>
<keyword evidence="5 7" id="KW-0408">Iron</keyword>
<keyword evidence="6 7" id="KW-0503">Monooxygenase</keyword>
<keyword evidence="10" id="KW-1185">Reference proteome</keyword>
<dbReference type="InterPro" id="IPR017972">
    <property type="entry name" value="Cyt_P450_CS"/>
</dbReference>
<organism evidence="9 10">
    <name type="scientific">Nonomuraea endophytica</name>
    <dbReference type="NCBI Taxonomy" id="714136"/>
    <lineage>
        <taxon>Bacteria</taxon>
        <taxon>Bacillati</taxon>
        <taxon>Actinomycetota</taxon>
        <taxon>Actinomycetes</taxon>
        <taxon>Streptosporangiales</taxon>
        <taxon>Streptosporangiaceae</taxon>
        <taxon>Nonomuraea</taxon>
    </lineage>
</organism>
<dbReference type="FunFam" id="1.10.630.10:FF:000018">
    <property type="entry name" value="Cytochrome P450 monooxygenase"/>
    <property type="match status" value="1"/>
</dbReference>
<dbReference type="PRINTS" id="PR00385">
    <property type="entry name" value="P450"/>
</dbReference>
<evidence type="ECO:0000256" key="1">
    <source>
        <dbReference type="ARBA" id="ARBA00010617"/>
    </source>
</evidence>
<evidence type="ECO:0000313" key="10">
    <source>
        <dbReference type="Proteomes" id="UP000568380"/>
    </source>
</evidence>
<keyword evidence="4 7" id="KW-0560">Oxidoreductase</keyword>
<dbReference type="InterPro" id="IPR036396">
    <property type="entry name" value="Cyt_P450_sf"/>
</dbReference>
<dbReference type="Gene3D" id="1.10.630.10">
    <property type="entry name" value="Cytochrome P450"/>
    <property type="match status" value="1"/>
</dbReference>
<keyword evidence="2 7" id="KW-0349">Heme</keyword>
<accession>A0A7W8EJJ0</accession>
<dbReference type="InterPro" id="IPR001128">
    <property type="entry name" value="Cyt_P450"/>
</dbReference>
<protein>
    <submittedName>
        <fullName evidence="9">Pentalenolactone synthase</fullName>
        <ecNumber evidence="9">1.14.19.8</ecNumber>
    </submittedName>
</protein>
<sequence length="396" mass="43675">MSELPVIPFERTTPLDVPAAYRELRLQQGIAKVRTRTGDEVWLVSGYEDARKLFAEPLLGRSHPEPEKAARISGSALLGGPQGDHATEKADHERMRRLFQPSFSARRMKALAEHVGTLVDERLDHLAGLNPPVDLHAELSFPLPVLVICQLLGVPFEDRGYFGEVSIRMGDIDDAVKGEAARAEMGAYMAGLIERKRREPGEDVLTDLAGVIDDDGTVARLAGGLLFAGHETTVGRIDYGVLLLLERPDQLAELERDPSLAPAAVEEILRMAVPSLHGIPRWAREDVEYGGLTIHKGDAVLISTDAANRDERVFSDPDVFDLHRKPGDPHLGFGYGPRFCLGATLARVELEAVFSRLFQRFEGLRLAVPLQELEVNTGRLTQGFAKLPVTWNSVRH</sequence>
<evidence type="ECO:0000256" key="8">
    <source>
        <dbReference type="SAM" id="MobiDB-lite"/>
    </source>
</evidence>
<dbReference type="PROSITE" id="PS00086">
    <property type="entry name" value="CYTOCHROME_P450"/>
    <property type="match status" value="1"/>
</dbReference>
<dbReference type="Proteomes" id="UP000568380">
    <property type="component" value="Unassembled WGS sequence"/>
</dbReference>
<comment type="similarity">
    <text evidence="1 7">Belongs to the cytochrome P450 family.</text>
</comment>
<evidence type="ECO:0000256" key="6">
    <source>
        <dbReference type="ARBA" id="ARBA00023033"/>
    </source>
</evidence>
<dbReference type="GO" id="GO:0020037">
    <property type="term" value="F:heme binding"/>
    <property type="evidence" value="ECO:0007669"/>
    <property type="project" value="InterPro"/>
</dbReference>
<dbReference type="EC" id="1.14.19.8" evidence="9"/>
<evidence type="ECO:0000256" key="7">
    <source>
        <dbReference type="RuleBase" id="RU000461"/>
    </source>
</evidence>
<feature type="region of interest" description="Disordered" evidence="8">
    <location>
        <begin position="64"/>
        <end position="91"/>
    </location>
</feature>
<evidence type="ECO:0000256" key="4">
    <source>
        <dbReference type="ARBA" id="ARBA00023002"/>
    </source>
</evidence>
<dbReference type="CDD" id="cd11031">
    <property type="entry name" value="Cyp158A-like"/>
    <property type="match status" value="1"/>
</dbReference>